<dbReference type="Gene3D" id="3.40.630.30">
    <property type="match status" value="1"/>
</dbReference>
<dbReference type="InterPro" id="IPR000182">
    <property type="entry name" value="GNAT_dom"/>
</dbReference>
<evidence type="ECO:0000313" key="3">
    <source>
        <dbReference type="Proteomes" id="UP000000753"/>
    </source>
</evidence>
<dbReference type="SUPFAM" id="SSF55729">
    <property type="entry name" value="Acyl-CoA N-acyltransferases (Nat)"/>
    <property type="match status" value="1"/>
</dbReference>
<dbReference type="InterPro" id="IPR016181">
    <property type="entry name" value="Acyl_CoA_acyltransferase"/>
</dbReference>
<dbReference type="CDD" id="cd04301">
    <property type="entry name" value="NAT_SF"/>
    <property type="match status" value="1"/>
</dbReference>
<feature type="domain" description="N-acetyltransferase" evidence="1">
    <location>
        <begin position="138"/>
        <end position="273"/>
    </location>
</feature>
<dbReference type="Pfam" id="PF18015">
    <property type="entry name" value="Acetyltransf_19"/>
    <property type="match status" value="1"/>
</dbReference>
<dbReference type="InterPro" id="IPR040579">
    <property type="entry name" value="Acetyltransf_19"/>
</dbReference>
<dbReference type="Gene3D" id="3.40.630.80">
    <property type="match status" value="1"/>
</dbReference>
<proteinExistence type="predicted"/>
<dbReference type="Proteomes" id="UP000000753">
    <property type="component" value="Chromosome"/>
</dbReference>
<keyword evidence="3" id="KW-1185">Reference proteome</keyword>
<dbReference type="EMBL" id="CP000472">
    <property type="protein sequence ID" value="ACJ29296.1"/>
    <property type="molecule type" value="Genomic_DNA"/>
</dbReference>
<dbReference type="OrthoDB" id="6103609at2"/>
<dbReference type="HOGENOM" id="CLU_1022189_0_0_6"/>
<dbReference type="eggNOG" id="COG1670">
    <property type="taxonomic scope" value="Bacteria"/>
</dbReference>
<gene>
    <name evidence="2" type="ordered locus">swp_2557</name>
</gene>
<protein>
    <submittedName>
        <fullName evidence="2">Acetyltransferase, GNAT family</fullName>
    </submittedName>
</protein>
<evidence type="ECO:0000313" key="2">
    <source>
        <dbReference type="EMBL" id="ACJ29296.1"/>
    </source>
</evidence>
<dbReference type="GO" id="GO:0016747">
    <property type="term" value="F:acyltransferase activity, transferring groups other than amino-acyl groups"/>
    <property type="evidence" value="ECO:0007669"/>
    <property type="project" value="InterPro"/>
</dbReference>
<dbReference type="STRING" id="225849.swp_2557"/>
<dbReference type="AlphaFoldDB" id="B8CP52"/>
<evidence type="ECO:0000259" key="1">
    <source>
        <dbReference type="PROSITE" id="PS51186"/>
    </source>
</evidence>
<dbReference type="Pfam" id="PF00583">
    <property type="entry name" value="Acetyltransf_1"/>
    <property type="match status" value="1"/>
</dbReference>
<sequence length="273" mass="30439">MLEIQKITDLSALATLKQQYFSRTSAPLDGMWQFGFIPIAEHFAFVEKQHIVGYCCVNEESYMLQFYLSPTAKTNAKDLFTLIVQQNSSEIGPVEGAFVSTAEPAYLSLCLDNSSSVSVNSFMYQHAKHAAKSSDDAIELQLATKMMHKSLVDFAVETIGAPTQWLSDYYGNLISRKELWYYQKDQQVLATGECRTNDQYQTNTADLGMIVAKAYRGKGIAREVLKFLVSISTQKGLLPICSTESTNIAAQKAIAKADLVSNHRIIKVDFEVI</sequence>
<dbReference type="KEGG" id="swp:swp_2557"/>
<organism evidence="2 3">
    <name type="scientific">Shewanella piezotolerans (strain WP3 / JCM 13877)</name>
    <dbReference type="NCBI Taxonomy" id="225849"/>
    <lineage>
        <taxon>Bacteria</taxon>
        <taxon>Pseudomonadati</taxon>
        <taxon>Pseudomonadota</taxon>
        <taxon>Gammaproteobacteria</taxon>
        <taxon>Alteromonadales</taxon>
        <taxon>Shewanellaceae</taxon>
        <taxon>Shewanella</taxon>
    </lineage>
</organism>
<name>B8CP52_SHEPW</name>
<dbReference type="RefSeq" id="WP_020912652.1">
    <property type="nucleotide sequence ID" value="NC_011566.1"/>
</dbReference>
<accession>B8CP52</accession>
<reference evidence="2 3" key="1">
    <citation type="journal article" date="2008" name="PLoS ONE">
        <title>Environmental adaptation: genomic analysis of the piezotolerant and psychrotolerant deep-sea iron reducing bacterium Shewanella piezotolerans WP3.</title>
        <authorList>
            <person name="Wang F."/>
            <person name="Wang J."/>
            <person name="Jian H."/>
            <person name="Zhang B."/>
            <person name="Li S."/>
            <person name="Wang F."/>
            <person name="Zeng X."/>
            <person name="Gao L."/>
            <person name="Bartlett D.H."/>
            <person name="Yu J."/>
            <person name="Hu S."/>
            <person name="Xiao X."/>
        </authorList>
    </citation>
    <scope>NUCLEOTIDE SEQUENCE [LARGE SCALE GENOMIC DNA]</scope>
    <source>
        <strain evidence="3">WP3 / JCM 13877</strain>
    </source>
</reference>
<dbReference type="PROSITE" id="PS51186">
    <property type="entry name" value="GNAT"/>
    <property type="match status" value="1"/>
</dbReference>